<proteinExistence type="predicted"/>
<keyword evidence="1" id="KW-0472">Membrane</keyword>
<reference evidence="2 3" key="1">
    <citation type="journal article" date="2016" name="Nat. Commun.">
        <title>Thousands of microbial genomes shed light on interconnected biogeochemical processes in an aquifer system.</title>
        <authorList>
            <person name="Anantharaman K."/>
            <person name="Brown C.T."/>
            <person name="Hug L.A."/>
            <person name="Sharon I."/>
            <person name="Castelle C.J."/>
            <person name="Probst A.J."/>
            <person name="Thomas B.C."/>
            <person name="Singh A."/>
            <person name="Wilkins M.J."/>
            <person name="Karaoz U."/>
            <person name="Brodie E.L."/>
            <person name="Williams K.H."/>
            <person name="Hubbard S.S."/>
            <person name="Banfield J.F."/>
        </authorList>
    </citation>
    <scope>NUCLEOTIDE SEQUENCE [LARGE SCALE GENOMIC DNA]</scope>
</reference>
<comment type="caution">
    <text evidence="2">The sequence shown here is derived from an EMBL/GenBank/DDBJ whole genome shotgun (WGS) entry which is preliminary data.</text>
</comment>
<evidence type="ECO:0008006" key="4">
    <source>
        <dbReference type="Google" id="ProtNLM"/>
    </source>
</evidence>
<name>A0A1F6CF20_9BACT</name>
<evidence type="ECO:0000313" key="3">
    <source>
        <dbReference type="Proteomes" id="UP000178344"/>
    </source>
</evidence>
<evidence type="ECO:0000256" key="1">
    <source>
        <dbReference type="SAM" id="Phobius"/>
    </source>
</evidence>
<dbReference type="Proteomes" id="UP000178344">
    <property type="component" value="Unassembled WGS sequence"/>
</dbReference>
<organism evidence="2 3">
    <name type="scientific">Candidatus Kaiserbacteria bacterium RIFCSPHIGHO2_01_FULL_49_13</name>
    <dbReference type="NCBI Taxonomy" id="1798477"/>
    <lineage>
        <taxon>Bacteria</taxon>
        <taxon>Candidatus Kaiseribacteriota</taxon>
    </lineage>
</organism>
<keyword evidence="1" id="KW-1133">Transmembrane helix</keyword>
<feature type="transmembrane region" description="Helical" evidence="1">
    <location>
        <begin position="25"/>
        <end position="43"/>
    </location>
</feature>
<protein>
    <recommendedName>
        <fullName evidence="4">ResB-like domain-containing protein</fullName>
    </recommendedName>
</protein>
<gene>
    <name evidence="2" type="ORF">A2671_00975</name>
</gene>
<evidence type="ECO:0000313" key="2">
    <source>
        <dbReference type="EMBL" id="OGG47796.1"/>
    </source>
</evidence>
<dbReference type="EMBL" id="MFKQ01000002">
    <property type="protein sequence ID" value="OGG47796.1"/>
    <property type="molecule type" value="Genomic_DNA"/>
</dbReference>
<feature type="transmembrane region" description="Helical" evidence="1">
    <location>
        <begin position="152"/>
        <end position="176"/>
    </location>
</feature>
<sequence>MATRILRVFWICWTTKHISTEFRTALVASLFVGLFFGWALVLFDAERPSPQMYEVYVPPKTVIIDHDRRGHINREAIPVSIFVGFEQVQPGSHGGQFGGVSFQGRAMHFALTSDGVSYQRGEKTFPSFGMHAFFARSFYYNGTLTLLPTRDYTLIVALLIFGTIATVVGAIALLELRINVPDGLFRVRA</sequence>
<accession>A0A1F6CF20</accession>
<keyword evidence="1" id="KW-0812">Transmembrane</keyword>
<dbReference type="AlphaFoldDB" id="A0A1F6CF20"/>